<organism evidence="2 3">
    <name type="scientific">Nonlabens spongiae</name>
    <dbReference type="NCBI Taxonomy" id="331648"/>
    <lineage>
        <taxon>Bacteria</taxon>
        <taxon>Pseudomonadati</taxon>
        <taxon>Bacteroidota</taxon>
        <taxon>Flavobacteriia</taxon>
        <taxon>Flavobacteriales</taxon>
        <taxon>Flavobacteriaceae</taxon>
        <taxon>Nonlabens</taxon>
    </lineage>
</organism>
<proteinExistence type="predicted"/>
<evidence type="ECO:0000256" key="1">
    <source>
        <dbReference type="SAM" id="Phobius"/>
    </source>
</evidence>
<dbReference type="STRING" id="331648.BST97_09150"/>
<gene>
    <name evidence="2" type="ORF">BST97_09150</name>
</gene>
<evidence type="ECO:0000313" key="2">
    <source>
        <dbReference type="EMBL" id="ARN78149.1"/>
    </source>
</evidence>
<accession>A0A1W6ML06</accession>
<reference evidence="2 3" key="1">
    <citation type="submission" date="2016-11" db="EMBL/GenBank/DDBJ databases">
        <title>Trade-off between light-utilization and light-protection in marine flavobacteria.</title>
        <authorList>
            <person name="Kumagai Y."/>
        </authorList>
    </citation>
    <scope>NUCLEOTIDE SEQUENCE [LARGE SCALE GENOMIC DNA]</scope>
    <source>
        <strain evidence="2 3">JCM 13191</strain>
    </source>
</reference>
<keyword evidence="3" id="KW-1185">Reference proteome</keyword>
<evidence type="ECO:0000313" key="3">
    <source>
        <dbReference type="Proteomes" id="UP000193431"/>
    </source>
</evidence>
<dbReference type="Proteomes" id="UP000193431">
    <property type="component" value="Chromosome"/>
</dbReference>
<dbReference type="AlphaFoldDB" id="A0A1W6ML06"/>
<keyword evidence="1" id="KW-0812">Transmembrane</keyword>
<name>A0A1W6ML06_9FLAO</name>
<keyword evidence="1" id="KW-0472">Membrane</keyword>
<dbReference type="EMBL" id="CP019344">
    <property type="protein sequence ID" value="ARN78149.1"/>
    <property type="molecule type" value="Genomic_DNA"/>
</dbReference>
<sequence>MTESRISEATAGEHESLKFIEQKRFGWPGALMLISAVSYFIAAYGMMAEENEILYSVCMVIGSIGMSISLAEQLWHTRVIKYNDKVVRVVINRFRTHYGLRYKDIKRIELKEDQLEVYKRSNDLQKIDLREIRKEDQETLMEFLEERIMTIN</sequence>
<dbReference type="RefSeq" id="WP_085766946.1">
    <property type="nucleotide sequence ID" value="NZ_CP019344.1"/>
</dbReference>
<keyword evidence="1" id="KW-1133">Transmembrane helix</keyword>
<feature type="transmembrane region" description="Helical" evidence="1">
    <location>
        <begin position="25"/>
        <end position="47"/>
    </location>
</feature>
<feature type="transmembrane region" description="Helical" evidence="1">
    <location>
        <begin position="53"/>
        <end position="71"/>
    </location>
</feature>
<protein>
    <recommendedName>
        <fullName evidence="4">DUF304 domain-containing protein</fullName>
    </recommendedName>
</protein>
<evidence type="ECO:0008006" key="4">
    <source>
        <dbReference type="Google" id="ProtNLM"/>
    </source>
</evidence>